<feature type="non-terminal residue" evidence="1">
    <location>
        <position position="112"/>
    </location>
</feature>
<keyword evidence="2" id="KW-1185">Reference proteome</keyword>
<proteinExistence type="predicted"/>
<organism evidence="1 2">
    <name type="scientific">Russula ochroleuca</name>
    <dbReference type="NCBI Taxonomy" id="152965"/>
    <lineage>
        <taxon>Eukaryota</taxon>
        <taxon>Fungi</taxon>
        <taxon>Dikarya</taxon>
        <taxon>Basidiomycota</taxon>
        <taxon>Agaricomycotina</taxon>
        <taxon>Agaricomycetes</taxon>
        <taxon>Russulales</taxon>
        <taxon>Russulaceae</taxon>
        <taxon>Russula</taxon>
    </lineage>
</organism>
<name>A0A9P5JW49_9AGAM</name>
<protein>
    <submittedName>
        <fullName evidence="1">Uncharacterized protein</fullName>
    </submittedName>
</protein>
<dbReference type="AlphaFoldDB" id="A0A9P5JW49"/>
<sequence>INHYAIPPKLLQAQEEEKKVKLQTTLDNTLVNRTEVFMRQMVLHTVAQFVACDNQAFSVANNKLFRNCLVLMRPKTRSSDVLSSHDVGVYIHNECIKWLKQLKEEITVSSNA</sequence>
<reference evidence="1" key="1">
    <citation type="submission" date="2019-10" db="EMBL/GenBank/DDBJ databases">
        <authorList>
            <consortium name="DOE Joint Genome Institute"/>
            <person name="Kuo A."/>
            <person name="Miyauchi S."/>
            <person name="Kiss E."/>
            <person name="Drula E."/>
            <person name="Kohler A."/>
            <person name="Sanchez-Garcia M."/>
            <person name="Andreopoulos B."/>
            <person name="Barry K.W."/>
            <person name="Bonito G."/>
            <person name="Buee M."/>
            <person name="Carver A."/>
            <person name="Chen C."/>
            <person name="Cichocki N."/>
            <person name="Clum A."/>
            <person name="Culley D."/>
            <person name="Crous P.W."/>
            <person name="Fauchery L."/>
            <person name="Girlanda M."/>
            <person name="Hayes R."/>
            <person name="Keri Z."/>
            <person name="LaButti K."/>
            <person name="Lipzen A."/>
            <person name="Lombard V."/>
            <person name="Magnuson J."/>
            <person name="Maillard F."/>
            <person name="Morin E."/>
            <person name="Murat C."/>
            <person name="Nolan M."/>
            <person name="Ohm R."/>
            <person name="Pangilinan J."/>
            <person name="Pereira M."/>
            <person name="Perotto S."/>
            <person name="Peter M."/>
            <person name="Riley R."/>
            <person name="Sitrit Y."/>
            <person name="Stielow B."/>
            <person name="Szollosi G."/>
            <person name="Zifcakova L."/>
            <person name="Stursova M."/>
            <person name="Spatafora J.W."/>
            <person name="Tedersoo L."/>
            <person name="Vaario L.-M."/>
            <person name="Yamada A."/>
            <person name="Yan M."/>
            <person name="Wang P."/>
            <person name="Xu J."/>
            <person name="Bruns T."/>
            <person name="Baldrian P."/>
            <person name="Vilgalys R."/>
            <person name="Henrissat B."/>
            <person name="Grigoriev I.V."/>
            <person name="Hibbett D."/>
            <person name="Nagy L.G."/>
            <person name="Martin F.M."/>
        </authorList>
    </citation>
    <scope>NUCLEOTIDE SEQUENCE</scope>
    <source>
        <strain evidence="1">Prilba</strain>
    </source>
</reference>
<accession>A0A9P5JW49</accession>
<dbReference type="EMBL" id="WHVB01000047">
    <property type="protein sequence ID" value="KAF8465456.1"/>
    <property type="molecule type" value="Genomic_DNA"/>
</dbReference>
<evidence type="ECO:0000313" key="1">
    <source>
        <dbReference type="EMBL" id="KAF8465456.1"/>
    </source>
</evidence>
<dbReference type="Proteomes" id="UP000759537">
    <property type="component" value="Unassembled WGS sequence"/>
</dbReference>
<dbReference type="OrthoDB" id="3157803at2759"/>
<reference evidence="1" key="2">
    <citation type="journal article" date="2020" name="Nat. Commun.">
        <title>Large-scale genome sequencing of mycorrhizal fungi provides insights into the early evolution of symbiotic traits.</title>
        <authorList>
            <person name="Miyauchi S."/>
            <person name="Kiss E."/>
            <person name="Kuo A."/>
            <person name="Drula E."/>
            <person name="Kohler A."/>
            <person name="Sanchez-Garcia M."/>
            <person name="Morin E."/>
            <person name="Andreopoulos B."/>
            <person name="Barry K.W."/>
            <person name="Bonito G."/>
            <person name="Buee M."/>
            <person name="Carver A."/>
            <person name="Chen C."/>
            <person name="Cichocki N."/>
            <person name="Clum A."/>
            <person name="Culley D."/>
            <person name="Crous P.W."/>
            <person name="Fauchery L."/>
            <person name="Girlanda M."/>
            <person name="Hayes R.D."/>
            <person name="Keri Z."/>
            <person name="LaButti K."/>
            <person name="Lipzen A."/>
            <person name="Lombard V."/>
            <person name="Magnuson J."/>
            <person name="Maillard F."/>
            <person name="Murat C."/>
            <person name="Nolan M."/>
            <person name="Ohm R.A."/>
            <person name="Pangilinan J."/>
            <person name="Pereira M.F."/>
            <person name="Perotto S."/>
            <person name="Peter M."/>
            <person name="Pfister S."/>
            <person name="Riley R."/>
            <person name="Sitrit Y."/>
            <person name="Stielow J.B."/>
            <person name="Szollosi G."/>
            <person name="Zifcakova L."/>
            <person name="Stursova M."/>
            <person name="Spatafora J.W."/>
            <person name="Tedersoo L."/>
            <person name="Vaario L.M."/>
            <person name="Yamada A."/>
            <person name="Yan M."/>
            <person name="Wang P."/>
            <person name="Xu J."/>
            <person name="Bruns T."/>
            <person name="Baldrian P."/>
            <person name="Vilgalys R."/>
            <person name="Dunand C."/>
            <person name="Henrissat B."/>
            <person name="Grigoriev I.V."/>
            <person name="Hibbett D."/>
            <person name="Nagy L.G."/>
            <person name="Martin F.M."/>
        </authorList>
    </citation>
    <scope>NUCLEOTIDE SEQUENCE</scope>
    <source>
        <strain evidence="1">Prilba</strain>
    </source>
</reference>
<gene>
    <name evidence="1" type="ORF">DFH94DRAFT_639749</name>
</gene>
<comment type="caution">
    <text evidence="1">The sequence shown here is derived from an EMBL/GenBank/DDBJ whole genome shotgun (WGS) entry which is preliminary data.</text>
</comment>
<evidence type="ECO:0000313" key="2">
    <source>
        <dbReference type="Proteomes" id="UP000759537"/>
    </source>
</evidence>